<sequence length="67" mass="7275">MSVQVSGSTRRLGLSAAPRILRLLIPSQSRVRLQQAAVLRLLRQPQAAAPVAPRQLPPFGSSSSHHR</sequence>
<proteinExistence type="predicted"/>
<evidence type="ECO:0000313" key="2">
    <source>
        <dbReference type="EnsemblPlants" id="LPERR06G16250.3"/>
    </source>
</evidence>
<keyword evidence="3" id="KW-1185">Reference proteome</keyword>
<reference evidence="2" key="3">
    <citation type="submission" date="2015-04" db="UniProtKB">
        <authorList>
            <consortium name="EnsemblPlants"/>
        </authorList>
    </citation>
    <scope>IDENTIFICATION</scope>
</reference>
<dbReference type="AlphaFoldDB" id="A0A0D9WRL9"/>
<feature type="compositionally biased region" description="Low complexity" evidence="1">
    <location>
        <begin position="47"/>
        <end position="58"/>
    </location>
</feature>
<dbReference type="EnsemblPlants" id="LPERR06G16250.3">
    <property type="protein sequence ID" value="LPERR06G16250.3"/>
    <property type="gene ID" value="LPERR06G16250"/>
</dbReference>
<evidence type="ECO:0000256" key="1">
    <source>
        <dbReference type="SAM" id="MobiDB-lite"/>
    </source>
</evidence>
<dbReference type="Gramene" id="LPERR06G16250.3">
    <property type="protein sequence ID" value="LPERR06G16250.3"/>
    <property type="gene ID" value="LPERR06G16250"/>
</dbReference>
<accession>A0A0D9WRL9</accession>
<dbReference type="Proteomes" id="UP000032180">
    <property type="component" value="Chromosome 6"/>
</dbReference>
<protein>
    <submittedName>
        <fullName evidence="2">Uncharacterized protein</fullName>
    </submittedName>
</protein>
<reference evidence="2 3" key="1">
    <citation type="submission" date="2012-08" db="EMBL/GenBank/DDBJ databases">
        <title>Oryza genome evolution.</title>
        <authorList>
            <person name="Wing R.A."/>
        </authorList>
    </citation>
    <scope>NUCLEOTIDE SEQUENCE</scope>
</reference>
<dbReference type="HOGENOM" id="CLU_2816091_0_0_1"/>
<feature type="region of interest" description="Disordered" evidence="1">
    <location>
        <begin position="47"/>
        <end position="67"/>
    </location>
</feature>
<reference evidence="3" key="2">
    <citation type="submission" date="2013-12" db="EMBL/GenBank/DDBJ databases">
        <authorList>
            <person name="Yu Y."/>
            <person name="Lee S."/>
            <person name="de Baynast K."/>
            <person name="Wissotski M."/>
            <person name="Liu L."/>
            <person name="Talag J."/>
            <person name="Goicoechea J."/>
            <person name="Angelova A."/>
            <person name="Jetty R."/>
            <person name="Kudrna D."/>
            <person name="Golser W."/>
            <person name="Rivera L."/>
            <person name="Zhang J."/>
            <person name="Wing R."/>
        </authorList>
    </citation>
    <scope>NUCLEOTIDE SEQUENCE</scope>
</reference>
<name>A0A0D9WRL9_9ORYZ</name>
<evidence type="ECO:0000313" key="3">
    <source>
        <dbReference type="Proteomes" id="UP000032180"/>
    </source>
</evidence>
<organism evidence="2 3">
    <name type="scientific">Leersia perrieri</name>
    <dbReference type="NCBI Taxonomy" id="77586"/>
    <lineage>
        <taxon>Eukaryota</taxon>
        <taxon>Viridiplantae</taxon>
        <taxon>Streptophyta</taxon>
        <taxon>Embryophyta</taxon>
        <taxon>Tracheophyta</taxon>
        <taxon>Spermatophyta</taxon>
        <taxon>Magnoliopsida</taxon>
        <taxon>Liliopsida</taxon>
        <taxon>Poales</taxon>
        <taxon>Poaceae</taxon>
        <taxon>BOP clade</taxon>
        <taxon>Oryzoideae</taxon>
        <taxon>Oryzeae</taxon>
        <taxon>Oryzinae</taxon>
        <taxon>Leersia</taxon>
    </lineage>
</organism>